<organism evidence="2 3">
    <name type="scientific">Stylosanthes scabra</name>
    <dbReference type="NCBI Taxonomy" id="79078"/>
    <lineage>
        <taxon>Eukaryota</taxon>
        <taxon>Viridiplantae</taxon>
        <taxon>Streptophyta</taxon>
        <taxon>Embryophyta</taxon>
        <taxon>Tracheophyta</taxon>
        <taxon>Spermatophyta</taxon>
        <taxon>Magnoliopsida</taxon>
        <taxon>eudicotyledons</taxon>
        <taxon>Gunneridae</taxon>
        <taxon>Pentapetalae</taxon>
        <taxon>rosids</taxon>
        <taxon>fabids</taxon>
        <taxon>Fabales</taxon>
        <taxon>Fabaceae</taxon>
        <taxon>Papilionoideae</taxon>
        <taxon>50 kb inversion clade</taxon>
        <taxon>dalbergioids sensu lato</taxon>
        <taxon>Dalbergieae</taxon>
        <taxon>Pterocarpus clade</taxon>
        <taxon>Stylosanthes</taxon>
    </lineage>
</organism>
<comment type="caution">
    <text evidence="2">The sequence shown here is derived from an EMBL/GenBank/DDBJ whole genome shotgun (WGS) entry which is preliminary data.</text>
</comment>
<feature type="domain" description="DUF7798" evidence="1">
    <location>
        <begin position="88"/>
        <end position="361"/>
    </location>
</feature>
<gene>
    <name evidence="2" type="ORF">PIB30_071042</name>
</gene>
<sequence length="364" mass="39293">MNNGSVIARLENSASNLAGSIQQGGPPGSNATSLLETGKAFTARGMQVLEYVGKETMDLLISETGIDVDKPNTEGGDQKDEDQLSEEVTFDRCFYIYGGPEQLEELEALSSHYALLFNRRKAKLSAEQKSVFDGKLKEVQQIFNLSTEMDGSSADLNKGKMVKRGNEGSGDEMKNLHDSSVNKAAEMAAGFTNALAGLAVNDIIQRTTGRLESLHSEGVHRLSEMCCFSVSQLLMLGKSIISLANKTEDGEVDEDKVNIEWPQDVSAKAKIIRLNAQTMIGYVEAVSNSFITGISDVTEAYQAAIKVVTTPAESRTDSPQKSVPEKATAFSEHLRADQATAISKIQDGLQFLAHVVISTSMNVA</sequence>
<accession>A0ABU6TQZ6</accession>
<evidence type="ECO:0000313" key="3">
    <source>
        <dbReference type="Proteomes" id="UP001341840"/>
    </source>
</evidence>
<evidence type="ECO:0000259" key="1">
    <source>
        <dbReference type="Pfam" id="PF25074"/>
    </source>
</evidence>
<dbReference type="PANTHER" id="PTHR36011">
    <property type="entry name" value="BAT2 DOMAIN PROTEIN"/>
    <property type="match status" value="1"/>
</dbReference>
<keyword evidence="3" id="KW-1185">Reference proteome</keyword>
<dbReference type="Proteomes" id="UP001341840">
    <property type="component" value="Unassembled WGS sequence"/>
</dbReference>
<dbReference type="InterPro" id="IPR056700">
    <property type="entry name" value="DUF7798"/>
</dbReference>
<dbReference type="EMBL" id="JASCZI010091434">
    <property type="protein sequence ID" value="MED6150298.1"/>
    <property type="molecule type" value="Genomic_DNA"/>
</dbReference>
<evidence type="ECO:0000313" key="2">
    <source>
        <dbReference type="EMBL" id="MED6150298.1"/>
    </source>
</evidence>
<reference evidence="2 3" key="1">
    <citation type="journal article" date="2023" name="Plants (Basel)">
        <title>Bridging the Gap: Combining Genomics and Transcriptomics Approaches to Understand Stylosanthes scabra, an Orphan Legume from the Brazilian Caatinga.</title>
        <authorList>
            <person name="Ferreira-Neto J.R.C."/>
            <person name="da Silva M.D."/>
            <person name="Binneck E."/>
            <person name="de Melo N.F."/>
            <person name="da Silva R.H."/>
            <person name="de Melo A.L.T.M."/>
            <person name="Pandolfi V."/>
            <person name="Bustamante F.O."/>
            <person name="Brasileiro-Vidal A.C."/>
            <person name="Benko-Iseppon A.M."/>
        </authorList>
    </citation>
    <scope>NUCLEOTIDE SEQUENCE [LARGE SCALE GENOMIC DNA]</scope>
    <source>
        <tissue evidence="2">Leaves</tissue>
    </source>
</reference>
<proteinExistence type="predicted"/>
<name>A0ABU6TQZ6_9FABA</name>
<dbReference type="Pfam" id="PF25074">
    <property type="entry name" value="DUF7798"/>
    <property type="match status" value="1"/>
</dbReference>
<dbReference type="PANTHER" id="PTHR36011:SF1">
    <property type="entry name" value="BAT2 DOMAIN PROTEIN"/>
    <property type="match status" value="1"/>
</dbReference>
<protein>
    <recommendedName>
        <fullName evidence="1">DUF7798 domain-containing protein</fullName>
    </recommendedName>
</protein>